<dbReference type="Pfam" id="PF06220">
    <property type="entry name" value="zf-U1"/>
    <property type="match status" value="1"/>
</dbReference>
<evidence type="ECO:0000256" key="1">
    <source>
        <dbReference type="ARBA" id="ARBA00022723"/>
    </source>
</evidence>
<dbReference type="GO" id="GO:0003723">
    <property type="term" value="F:RNA binding"/>
    <property type="evidence" value="ECO:0007669"/>
    <property type="project" value="TreeGrafter"/>
</dbReference>
<dbReference type="Gene3D" id="3.30.160.60">
    <property type="entry name" value="Classic Zinc Finger"/>
    <property type="match status" value="1"/>
</dbReference>
<feature type="compositionally biased region" description="Basic and acidic residues" evidence="4">
    <location>
        <begin position="179"/>
        <end position="190"/>
    </location>
</feature>
<feature type="compositionally biased region" description="Basic and acidic residues" evidence="4">
    <location>
        <begin position="208"/>
        <end position="244"/>
    </location>
</feature>
<dbReference type="Proteomes" id="UP001187682">
    <property type="component" value="Unassembled WGS sequence"/>
</dbReference>
<keyword evidence="3" id="KW-0862">Zinc</keyword>
<dbReference type="InterPro" id="IPR036236">
    <property type="entry name" value="Znf_C2H2_sf"/>
</dbReference>
<comment type="caution">
    <text evidence="6">The sequence shown here is derived from an EMBL/GenBank/DDBJ whole genome shotgun (WGS) entry which is preliminary data.</text>
</comment>
<accession>A0AAE8N3E7</accession>
<keyword evidence="1" id="KW-0479">Metal-binding</keyword>
<evidence type="ECO:0000256" key="2">
    <source>
        <dbReference type="ARBA" id="ARBA00022771"/>
    </source>
</evidence>
<proteinExistence type="predicted"/>
<evidence type="ECO:0000313" key="7">
    <source>
        <dbReference type="Proteomes" id="UP001187682"/>
    </source>
</evidence>
<feature type="region of interest" description="Disordered" evidence="4">
    <location>
        <begin position="70"/>
        <end position="93"/>
    </location>
</feature>
<dbReference type="PANTHER" id="PTHR13173:SF10">
    <property type="entry name" value="WW DOMAIN-BINDING PROTEIN 4"/>
    <property type="match status" value="1"/>
</dbReference>
<reference evidence="6" key="1">
    <citation type="submission" date="2018-03" db="EMBL/GenBank/DDBJ databases">
        <authorList>
            <person name="Guldener U."/>
        </authorList>
    </citation>
    <scope>NUCLEOTIDE SEQUENCE</scope>
</reference>
<evidence type="ECO:0000313" key="6">
    <source>
        <dbReference type="EMBL" id="SPO04749.1"/>
    </source>
</evidence>
<dbReference type="GO" id="GO:0000398">
    <property type="term" value="P:mRNA splicing, via spliceosome"/>
    <property type="evidence" value="ECO:0007669"/>
    <property type="project" value="InterPro"/>
</dbReference>
<evidence type="ECO:0000256" key="3">
    <source>
        <dbReference type="ARBA" id="ARBA00022833"/>
    </source>
</evidence>
<dbReference type="PANTHER" id="PTHR13173">
    <property type="entry name" value="WW DOMAIN BINDING PROTEIN 4"/>
    <property type="match status" value="1"/>
</dbReference>
<keyword evidence="2" id="KW-0863">Zinc-finger</keyword>
<name>A0AAE8N3E7_9PEZI</name>
<feature type="compositionally biased region" description="Basic and acidic residues" evidence="4">
    <location>
        <begin position="267"/>
        <end position="276"/>
    </location>
</feature>
<evidence type="ECO:0000259" key="5">
    <source>
        <dbReference type="Pfam" id="PF06220"/>
    </source>
</evidence>
<sequence length="298" mass="33238">MSDYWKSVGKYWCKYCHTYVRDSALERRNHESTMTHQNGVKRALSDIHRGHEREEREKDRARQEVERLNRLVPGPGGSTAGATKSSGLQGRAGDAAWVDAERKRRLEELAGLGVSIPTEQRGEMAMAGEWTVTSTRVVEERAEGDVSGVAVGVRKREVTEEEREEEEAVGRLFKKRKGWGREVRGMPGKDDELEALLSGELEVGGRGGIKEESIKEEDVKDEGVKAEDIKREDVDEPSADKQDAEPTDNPVIKKEPEDDTGLAATDHPTKDTKEAEVAPAAPQAPVFKKRKAKNIRQK</sequence>
<dbReference type="AlphaFoldDB" id="A0AAE8N3E7"/>
<feature type="compositionally biased region" description="Low complexity" evidence="4">
    <location>
        <begin position="277"/>
        <end position="286"/>
    </location>
</feature>
<dbReference type="SUPFAM" id="SSF57667">
    <property type="entry name" value="beta-beta-alpha zinc fingers"/>
    <property type="match status" value="1"/>
</dbReference>
<feature type="region of interest" description="Disordered" evidence="4">
    <location>
        <begin position="155"/>
        <end position="298"/>
    </location>
</feature>
<gene>
    <name evidence="6" type="ORF">DNG_07434</name>
</gene>
<evidence type="ECO:0000256" key="4">
    <source>
        <dbReference type="SAM" id="MobiDB-lite"/>
    </source>
</evidence>
<feature type="domain" description="U1-C C2H2-type zinc finger" evidence="5">
    <location>
        <begin position="10"/>
        <end position="42"/>
    </location>
</feature>
<dbReference type="InterPro" id="IPR040023">
    <property type="entry name" value="WBP4"/>
</dbReference>
<protein>
    <submittedName>
        <fullName evidence="6">Related to formin binding protein</fullName>
    </submittedName>
</protein>
<feature type="compositionally biased region" description="Basic residues" evidence="4">
    <location>
        <begin position="287"/>
        <end position="298"/>
    </location>
</feature>
<dbReference type="InterPro" id="IPR013085">
    <property type="entry name" value="U1-CZ_Znf_C2H2"/>
</dbReference>
<organism evidence="6 7">
    <name type="scientific">Cephalotrichum gorgonifer</name>
    <dbReference type="NCBI Taxonomy" id="2041049"/>
    <lineage>
        <taxon>Eukaryota</taxon>
        <taxon>Fungi</taxon>
        <taxon>Dikarya</taxon>
        <taxon>Ascomycota</taxon>
        <taxon>Pezizomycotina</taxon>
        <taxon>Sordariomycetes</taxon>
        <taxon>Hypocreomycetidae</taxon>
        <taxon>Microascales</taxon>
        <taxon>Microascaceae</taxon>
        <taxon>Cephalotrichum</taxon>
    </lineage>
</organism>
<dbReference type="GO" id="GO:0008270">
    <property type="term" value="F:zinc ion binding"/>
    <property type="evidence" value="ECO:0007669"/>
    <property type="project" value="UniProtKB-KW"/>
</dbReference>
<keyword evidence="7" id="KW-1185">Reference proteome</keyword>
<dbReference type="GO" id="GO:0071011">
    <property type="term" value="C:precatalytic spliceosome"/>
    <property type="evidence" value="ECO:0007669"/>
    <property type="project" value="TreeGrafter"/>
</dbReference>
<dbReference type="EMBL" id="ONZQ02000011">
    <property type="protein sequence ID" value="SPO04749.1"/>
    <property type="molecule type" value="Genomic_DNA"/>
</dbReference>